<dbReference type="AlphaFoldDB" id="A0A061DQJ1"/>
<dbReference type="EMBL" id="CM001879">
    <property type="protein sequence ID" value="EOX94381.1"/>
    <property type="molecule type" value="Genomic_DNA"/>
</dbReference>
<proteinExistence type="predicted"/>
<dbReference type="HOGENOM" id="CLU_3371177_0_0_1"/>
<organism evidence="1 2">
    <name type="scientific">Theobroma cacao</name>
    <name type="common">Cacao</name>
    <name type="synonym">Cocoa</name>
    <dbReference type="NCBI Taxonomy" id="3641"/>
    <lineage>
        <taxon>Eukaryota</taxon>
        <taxon>Viridiplantae</taxon>
        <taxon>Streptophyta</taxon>
        <taxon>Embryophyta</taxon>
        <taxon>Tracheophyta</taxon>
        <taxon>Spermatophyta</taxon>
        <taxon>Magnoliopsida</taxon>
        <taxon>eudicotyledons</taxon>
        <taxon>Gunneridae</taxon>
        <taxon>Pentapetalae</taxon>
        <taxon>rosids</taxon>
        <taxon>malvids</taxon>
        <taxon>Malvales</taxon>
        <taxon>Malvaceae</taxon>
        <taxon>Byttnerioideae</taxon>
        <taxon>Theobroma</taxon>
    </lineage>
</organism>
<sequence>MGDVMAMRARTCKSAMKAKQEFHLHYRHWSFFSYW</sequence>
<dbReference type="Gramene" id="EOX94381">
    <property type="protein sequence ID" value="EOX94381"/>
    <property type="gene ID" value="TCM_003969"/>
</dbReference>
<evidence type="ECO:0000313" key="2">
    <source>
        <dbReference type="Proteomes" id="UP000026915"/>
    </source>
</evidence>
<dbReference type="Proteomes" id="UP000026915">
    <property type="component" value="Chromosome 1"/>
</dbReference>
<keyword evidence="2" id="KW-1185">Reference proteome</keyword>
<feature type="non-terminal residue" evidence="1">
    <location>
        <position position="35"/>
    </location>
</feature>
<reference evidence="1 2" key="1">
    <citation type="journal article" date="2013" name="Genome Biol.">
        <title>The genome sequence of the most widely cultivated cacao type and its use to identify candidate genes regulating pod color.</title>
        <authorList>
            <person name="Motamayor J.C."/>
            <person name="Mockaitis K."/>
            <person name="Schmutz J."/>
            <person name="Haiminen N."/>
            <person name="Iii D.L."/>
            <person name="Cornejo O."/>
            <person name="Findley S.D."/>
            <person name="Zheng P."/>
            <person name="Utro F."/>
            <person name="Royaert S."/>
            <person name="Saski C."/>
            <person name="Jenkins J."/>
            <person name="Podicheti R."/>
            <person name="Zhao M."/>
            <person name="Scheffler B.E."/>
            <person name="Stack J.C."/>
            <person name="Feltus F.A."/>
            <person name="Mustiga G.M."/>
            <person name="Amores F."/>
            <person name="Phillips W."/>
            <person name="Marelli J.P."/>
            <person name="May G.D."/>
            <person name="Shapiro H."/>
            <person name="Ma J."/>
            <person name="Bustamante C.D."/>
            <person name="Schnell R.J."/>
            <person name="Main D."/>
            <person name="Gilbert D."/>
            <person name="Parida L."/>
            <person name="Kuhn D.N."/>
        </authorList>
    </citation>
    <scope>NUCLEOTIDE SEQUENCE [LARGE SCALE GENOMIC DNA]</scope>
    <source>
        <strain evidence="2">cv. Matina 1-6</strain>
    </source>
</reference>
<accession>A0A061DQJ1</accession>
<dbReference type="InParanoid" id="A0A061DQJ1"/>
<protein>
    <submittedName>
        <fullName evidence="1">Uncharacterized protein isoform 2</fullName>
    </submittedName>
</protein>
<gene>
    <name evidence="1" type="ORF">TCM_003969</name>
</gene>
<evidence type="ECO:0000313" key="1">
    <source>
        <dbReference type="EMBL" id="EOX94381.1"/>
    </source>
</evidence>
<name>A0A061DQJ1_THECC</name>